<dbReference type="Gene3D" id="3.40.50.2300">
    <property type="match status" value="1"/>
</dbReference>
<dbReference type="PANTHER" id="PTHR44591">
    <property type="entry name" value="STRESS RESPONSE REGULATOR PROTEIN 1"/>
    <property type="match status" value="1"/>
</dbReference>
<dbReference type="InterPro" id="IPR011006">
    <property type="entry name" value="CheY-like_superfamily"/>
</dbReference>
<feature type="modified residue" description="4-aspartylphosphate" evidence="2">
    <location>
        <position position="120"/>
    </location>
</feature>
<evidence type="ECO:0000259" key="3">
    <source>
        <dbReference type="PROSITE" id="PS50110"/>
    </source>
</evidence>
<dbReference type="OrthoDB" id="261949at2"/>
<dbReference type="KEGG" id="aagg:ETAA8_69080"/>
<reference evidence="4 5" key="1">
    <citation type="submission" date="2019-02" db="EMBL/GenBank/DDBJ databases">
        <title>Deep-cultivation of Planctomycetes and their phenomic and genomic characterization uncovers novel biology.</title>
        <authorList>
            <person name="Wiegand S."/>
            <person name="Jogler M."/>
            <person name="Boedeker C."/>
            <person name="Pinto D."/>
            <person name="Vollmers J."/>
            <person name="Rivas-Marin E."/>
            <person name="Kohn T."/>
            <person name="Peeters S.H."/>
            <person name="Heuer A."/>
            <person name="Rast P."/>
            <person name="Oberbeckmann S."/>
            <person name="Bunk B."/>
            <person name="Jeske O."/>
            <person name="Meyerdierks A."/>
            <person name="Storesund J.E."/>
            <person name="Kallscheuer N."/>
            <person name="Luecker S."/>
            <person name="Lage O.M."/>
            <person name="Pohl T."/>
            <person name="Merkel B.J."/>
            <person name="Hornburger P."/>
            <person name="Mueller R.-W."/>
            <person name="Bruemmer F."/>
            <person name="Labrenz M."/>
            <person name="Spormann A.M."/>
            <person name="Op den Camp H."/>
            <person name="Overmann J."/>
            <person name="Amann R."/>
            <person name="Jetten M.S.M."/>
            <person name="Mascher T."/>
            <person name="Medema M.H."/>
            <person name="Devos D.P."/>
            <person name="Kaster A.-K."/>
            <person name="Ovreas L."/>
            <person name="Rohde M."/>
            <person name="Galperin M.Y."/>
            <person name="Jogler C."/>
        </authorList>
    </citation>
    <scope>NUCLEOTIDE SEQUENCE [LARGE SCALE GENOMIC DNA]</scope>
    <source>
        <strain evidence="4 5">ETA_A8</strain>
    </source>
</reference>
<proteinExistence type="predicted"/>
<protein>
    <submittedName>
        <fullName evidence="4">Response regulator MprA</fullName>
    </submittedName>
</protein>
<sequence>MSMKTVFTTGEAAKICKVSQQTIIRCFDNGALKGFRVPGSRFRRIPRNELYNFMRDNGIPTDALESGKRKLLIVDDDVELSELLRDSFVRDGRFEVKVANNGFDAGMMVKEFVPDVVVLDIMLPDINGKEVCQRIRSDNTLESVKVICISGMIEQDKVSDLRAAGADDFMQKPFTVEKLLDRVCDMLEMERAANA</sequence>
<organism evidence="4 5">
    <name type="scientific">Anatilimnocola aggregata</name>
    <dbReference type="NCBI Taxonomy" id="2528021"/>
    <lineage>
        <taxon>Bacteria</taxon>
        <taxon>Pseudomonadati</taxon>
        <taxon>Planctomycetota</taxon>
        <taxon>Planctomycetia</taxon>
        <taxon>Pirellulales</taxon>
        <taxon>Pirellulaceae</taxon>
        <taxon>Anatilimnocola</taxon>
    </lineage>
</organism>
<keyword evidence="5" id="KW-1185">Reference proteome</keyword>
<evidence type="ECO:0000313" key="4">
    <source>
        <dbReference type="EMBL" id="QDU31748.1"/>
    </source>
</evidence>
<dbReference type="AlphaFoldDB" id="A0A517YNF0"/>
<name>A0A517YNF0_9BACT</name>
<dbReference type="Proteomes" id="UP000315017">
    <property type="component" value="Chromosome"/>
</dbReference>
<evidence type="ECO:0000256" key="1">
    <source>
        <dbReference type="ARBA" id="ARBA00022553"/>
    </source>
</evidence>
<dbReference type="InterPro" id="IPR001789">
    <property type="entry name" value="Sig_transdc_resp-reg_receiver"/>
</dbReference>
<accession>A0A517YNF0</accession>
<dbReference type="PANTHER" id="PTHR44591:SF3">
    <property type="entry name" value="RESPONSE REGULATORY DOMAIN-CONTAINING PROTEIN"/>
    <property type="match status" value="1"/>
</dbReference>
<dbReference type="SUPFAM" id="SSF52172">
    <property type="entry name" value="CheY-like"/>
    <property type="match status" value="1"/>
</dbReference>
<feature type="domain" description="Response regulatory" evidence="3">
    <location>
        <begin position="70"/>
        <end position="187"/>
    </location>
</feature>
<dbReference type="GO" id="GO:0000160">
    <property type="term" value="P:phosphorelay signal transduction system"/>
    <property type="evidence" value="ECO:0007669"/>
    <property type="project" value="InterPro"/>
</dbReference>
<evidence type="ECO:0000256" key="2">
    <source>
        <dbReference type="PROSITE-ProRule" id="PRU00169"/>
    </source>
</evidence>
<dbReference type="Pfam" id="PF00072">
    <property type="entry name" value="Response_reg"/>
    <property type="match status" value="1"/>
</dbReference>
<dbReference type="InterPro" id="IPR041657">
    <property type="entry name" value="HTH_17"/>
</dbReference>
<keyword evidence="1 2" id="KW-0597">Phosphoprotein</keyword>
<gene>
    <name evidence="4" type="primary">mprA_4</name>
    <name evidence="4" type="ORF">ETAA8_69080</name>
</gene>
<dbReference type="PROSITE" id="PS50110">
    <property type="entry name" value="RESPONSE_REGULATORY"/>
    <property type="match status" value="1"/>
</dbReference>
<dbReference type="EMBL" id="CP036274">
    <property type="protein sequence ID" value="QDU31748.1"/>
    <property type="molecule type" value="Genomic_DNA"/>
</dbReference>
<dbReference type="InterPro" id="IPR050595">
    <property type="entry name" value="Bact_response_regulator"/>
</dbReference>
<dbReference type="SMART" id="SM00448">
    <property type="entry name" value="REC"/>
    <property type="match status" value="1"/>
</dbReference>
<evidence type="ECO:0000313" key="5">
    <source>
        <dbReference type="Proteomes" id="UP000315017"/>
    </source>
</evidence>
<dbReference type="RefSeq" id="WP_145099385.1">
    <property type="nucleotide sequence ID" value="NZ_CP036274.1"/>
</dbReference>
<dbReference type="Pfam" id="PF12728">
    <property type="entry name" value="HTH_17"/>
    <property type="match status" value="1"/>
</dbReference>
<dbReference type="CDD" id="cd17574">
    <property type="entry name" value="REC_OmpR"/>
    <property type="match status" value="1"/>
</dbReference>